<keyword evidence="2" id="KW-0813">Transport</keyword>
<dbReference type="InterPro" id="IPR003439">
    <property type="entry name" value="ABC_transporter-like_ATP-bd"/>
</dbReference>
<gene>
    <name evidence="7" type="ORF">SOCEGT47_022530</name>
</gene>
<comment type="similarity">
    <text evidence="1">Belongs to the ABC transporter superfamily.</text>
</comment>
<dbReference type="SUPFAM" id="SSF52540">
    <property type="entry name" value="P-loop containing nucleoside triphosphate hydrolases"/>
    <property type="match status" value="1"/>
</dbReference>
<sequence length="396" mass="43422">MASDVMIEASSLTKRYGSLRALDKVSFEVHRGEVVGFLGPNGAGKSTTMRILTCFISASAGTARVHGYDVFDDPLDVRRKLGYLPQRAPLYGEMNVWEYLSFVADMRGLDHATFKKRMKGIVEVCGLAQVLGKDIRNLSHGYRQRVGLGQALVHDPPILILDEPTSDLDPNEKAEVIRYIKEIGKERTILLSTHNLSEVEAACARAIIVSKGRVVADGPLDDIRAKSGKVRYVVTIHEKKVFEGGEGYRSGGRRPPSAQEVQEALSGLPGVTSVTELPTDDSAHSFQILGALGGDIRPELFQLVVQKGWLLLELRRDSQSLEDVFKALTRGDERKDRGRKLITDDLDDEDEAAADEDDSDDEDEDEDDEAKDEAGGEAKDGDDEGAEEEAPAKKKG</sequence>
<keyword evidence="4" id="KW-0067">ATP-binding</keyword>
<dbReference type="SMART" id="SM00382">
    <property type="entry name" value="AAA"/>
    <property type="match status" value="1"/>
</dbReference>
<feature type="compositionally biased region" description="Acidic residues" evidence="5">
    <location>
        <begin position="380"/>
        <end position="389"/>
    </location>
</feature>
<organism evidence="7 8">
    <name type="scientific">Sorangium cellulosum</name>
    <name type="common">Polyangium cellulosum</name>
    <dbReference type="NCBI Taxonomy" id="56"/>
    <lineage>
        <taxon>Bacteria</taxon>
        <taxon>Pseudomonadati</taxon>
        <taxon>Myxococcota</taxon>
        <taxon>Polyangia</taxon>
        <taxon>Polyangiales</taxon>
        <taxon>Polyangiaceae</taxon>
        <taxon>Sorangium</taxon>
    </lineage>
</organism>
<accession>A0A4P2PYU4</accession>
<dbReference type="Gene3D" id="3.40.50.300">
    <property type="entry name" value="P-loop containing nucleotide triphosphate hydrolases"/>
    <property type="match status" value="1"/>
</dbReference>
<evidence type="ECO:0000256" key="2">
    <source>
        <dbReference type="ARBA" id="ARBA00022448"/>
    </source>
</evidence>
<dbReference type="PANTHER" id="PTHR43335">
    <property type="entry name" value="ABC TRANSPORTER, ATP-BINDING PROTEIN"/>
    <property type="match status" value="1"/>
</dbReference>
<dbReference type="PROSITE" id="PS50893">
    <property type="entry name" value="ABC_TRANSPORTER_2"/>
    <property type="match status" value="1"/>
</dbReference>
<evidence type="ECO:0000256" key="1">
    <source>
        <dbReference type="ARBA" id="ARBA00005417"/>
    </source>
</evidence>
<evidence type="ECO:0000256" key="3">
    <source>
        <dbReference type="ARBA" id="ARBA00022741"/>
    </source>
</evidence>
<dbReference type="PANTHER" id="PTHR43335:SF4">
    <property type="entry name" value="ABC TRANSPORTER, ATP-BINDING PROTEIN"/>
    <property type="match status" value="1"/>
</dbReference>
<evidence type="ECO:0000313" key="8">
    <source>
        <dbReference type="Proteomes" id="UP000295781"/>
    </source>
</evidence>
<protein>
    <submittedName>
        <fullName evidence="7">MFS transporter</fullName>
    </submittedName>
</protein>
<dbReference type="GO" id="GO:0016887">
    <property type="term" value="F:ATP hydrolysis activity"/>
    <property type="evidence" value="ECO:0007669"/>
    <property type="project" value="InterPro"/>
</dbReference>
<dbReference type="Pfam" id="PF00005">
    <property type="entry name" value="ABC_tran"/>
    <property type="match status" value="1"/>
</dbReference>
<name>A0A4P2PYU4_SORCE</name>
<keyword evidence="3" id="KW-0547">Nucleotide-binding</keyword>
<dbReference type="InterPro" id="IPR027417">
    <property type="entry name" value="P-loop_NTPase"/>
</dbReference>
<dbReference type="InterPro" id="IPR003593">
    <property type="entry name" value="AAA+_ATPase"/>
</dbReference>
<proteinExistence type="inferred from homology"/>
<feature type="domain" description="ABC transporter" evidence="6">
    <location>
        <begin position="7"/>
        <end position="236"/>
    </location>
</feature>
<evidence type="ECO:0000313" key="7">
    <source>
        <dbReference type="EMBL" id="AUX21766.1"/>
    </source>
</evidence>
<evidence type="ECO:0000259" key="6">
    <source>
        <dbReference type="PROSITE" id="PS50893"/>
    </source>
</evidence>
<feature type="region of interest" description="Disordered" evidence="5">
    <location>
        <begin position="339"/>
        <end position="396"/>
    </location>
</feature>
<dbReference type="CDD" id="cd03230">
    <property type="entry name" value="ABC_DR_subfamily_A"/>
    <property type="match status" value="1"/>
</dbReference>
<dbReference type="AlphaFoldDB" id="A0A4P2PYU4"/>
<dbReference type="Proteomes" id="UP000295781">
    <property type="component" value="Chromosome"/>
</dbReference>
<dbReference type="GO" id="GO:0005524">
    <property type="term" value="F:ATP binding"/>
    <property type="evidence" value="ECO:0007669"/>
    <property type="project" value="UniProtKB-KW"/>
</dbReference>
<feature type="compositionally biased region" description="Acidic residues" evidence="5">
    <location>
        <begin position="344"/>
        <end position="371"/>
    </location>
</feature>
<evidence type="ECO:0000256" key="5">
    <source>
        <dbReference type="SAM" id="MobiDB-lite"/>
    </source>
</evidence>
<dbReference type="RefSeq" id="WP_242516111.1">
    <property type="nucleotide sequence ID" value="NZ_CP012670.1"/>
</dbReference>
<reference evidence="7 8" key="1">
    <citation type="submission" date="2015-09" db="EMBL/GenBank/DDBJ databases">
        <title>Sorangium comparison.</title>
        <authorList>
            <person name="Zaburannyi N."/>
            <person name="Bunk B."/>
            <person name="Overmann J."/>
            <person name="Mueller R."/>
        </authorList>
    </citation>
    <scope>NUCLEOTIDE SEQUENCE [LARGE SCALE GENOMIC DNA]</scope>
    <source>
        <strain evidence="7 8">So ceGT47</strain>
    </source>
</reference>
<evidence type="ECO:0000256" key="4">
    <source>
        <dbReference type="ARBA" id="ARBA00022840"/>
    </source>
</evidence>
<dbReference type="EMBL" id="CP012670">
    <property type="protein sequence ID" value="AUX21766.1"/>
    <property type="molecule type" value="Genomic_DNA"/>
</dbReference>